<dbReference type="GO" id="GO:0008061">
    <property type="term" value="F:chitin binding"/>
    <property type="evidence" value="ECO:0007669"/>
    <property type="project" value="InterPro"/>
</dbReference>
<feature type="signal peptide" evidence="1">
    <location>
        <begin position="1"/>
        <end position="20"/>
    </location>
</feature>
<feature type="domain" description="Chitin-binding type-2" evidence="2">
    <location>
        <begin position="23"/>
        <end position="81"/>
    </location>
</feature>
<evidence type="ECO:0000256" key="1">
    <source>
        <dbReference type="SAM" id="SignalP"/>
    </source>
</evidence>
<dbReference type="SMART" id="SM00494">
    <property type="entry name" value="ChtBD2"/>
    <property type="match status" value="3"/>
</dbReference>
<keyword evidence="1" id="KW-0732">Signal</keyword>
<name>A0AAW0SQ00_SCYPA</name>
<feature type="domain" description="Chitin-binding type-2" evidence="2">
    <location>
        <begin position="148"/>
        <end position="205"/>
    </location>
</feature>
<organism evidence="3 4">
    <name type="scientific">Scylla paramamosain</name>
    <name type="common">Mud crab</name>
    <dbReference type="NCBI Taxonomy" id="85552"/>
    <lineage>
        <taxon>Eukaryota</taxon>
        <taxon>Metazoa</taxon>
        <taxon>Ecdysozoa</taxon>
        <taxon>Arthropoda</taxon>
        <taxon>Crustacea</taxon>
        <taxon>Multicrustacea</taxon>
        <taxon>Malacostraca</taxon>
        <taxon>Eumalacostraca</taxon>
        <taxon>Eucarida</taxon>
        <taxon>Decapoda</taxon>
        <taxon>Pleocyemata</taxon>
        <taxon>Brachyura</taxon>
        <taxon>Eubrachyura</taxon>
        <taxon>Portunoidea</taxon>
        <taxon>Portunidae</taxon>
        <taxon>Portuninae</taxon>
        <taxon>Scylla</taxon>
    </lineage>
</organism>
<dbReference type="AlphaFoldDB" id="A0AAW0SQ00"/>
<dbReference type="Gene3D" id="2.170.140.10">
    <property type="entry name" value="Chitin binding domain"/>
    <property type="match status" value="2"/>
</dbReference>
<evidence type="ECO:0000259" key="2">
    <source>
        <dbReference type="PROSITE" id="PS50940"/>
    </source>
</evidence>
<protein>
    <recommendedName>
        <fullName evidence="2">Chitin-binding type-2 domain-containing protein</fullName>
    </recommendedName>
</protein>
<gene>
    <name evidence="3" type="ORF">O3P69_010081</name>
</gene>
<proteinExistence type="predicted"/>
<dbReference type="InterPro" id="IPR002557">
    <property type="entry name" value="Chitin-bd_dom"/>
</dbReference>
<sequence length="296" mass="32214">MYKIFLMAAFMGCLLPGVLAICEPNCKGKKPGDKVEDPKDCKRYYICMSGEVPSDVSVPCDPGNIFDPHLEVCSPGDTCMASCVPPNCHLTCTEQVDLISDPFDCSVYWMCLAGQVVGDSKRCESDAPYFNGKFCVQDKSQCCSELCTPYCYKDVYQIPDPTNCTAFYICEKEGVPSEAYHFSCKNNEIFDITLGRCTPDAQCRPLCDDGTGNIEPPEPNTSSTTTTTNNPGGCKDTMICISSGFFAQCTTCQPGYFDCKGAGQQGTLHMCPNGKVFNTNPSAPFCLPPESCPFDP</sequence>
<evidence type="ECO:0000313" key="4">
    <source>
        <dbReference type="Proteomes" id="UP001487740"/>
    </source>
</evidence>
<dbReference type="GO" id="GO:0005576">
    <property type="term" value="C:extracellular region"/>
    <property type="evidence" value="ECO:0007669"/>
    <property type="project" value="InterPro"/>
</dbReference>
<keyword evidence="4" id="KW-1185">Reference proteome</keyword>
<dbReference type="InterPro" id="IPR036508">
    <property type="entry name" value="Chitin-bd_dom_sf"/>
</dbReference>
<dbReference type="EMBL" id="JARAKH010000048">
    <property type="protein sequence ID" value="KAK8376896.1"/>
    <property type="molecule type" value="Genomic_DNA"/>
</dbReference>
<evidence type="ECO:0000313" key="3">
    <source>
        <dbReference type="EMBL" id="KAK8376896.1"/>
    </source>
</evidence>
<accession>A0AAW0SQ00</accession>
<reference evidence="3 4" key="1">
    <citation type="submission" date="2023-03" db="EMBL/GenBank/DDBJ databases">
        <title>High-quality genome of Scylla paramamosain provides insights in environmental adaptation.</title>
        <authorList>
            <person name="Zhang L."/>
        </authorList>
    </citation>
    <scope>NUCLEOTIDE SEQUENCE [LARGE SCALE GENOMIC DNA]</scope>
    <source>
        <strain evidence="3">LZ_2023a</strain>
        <tissue evidence="3">Muscle</tissue>
    </source>
</reference>
<dbReference type="PROSITE" id="PS50940">
    <property type="entry name" value="CHIT_BIND_II"/>
    <property type="match status" value="2"/>
</dbReference>
<feature type="chain" id="PRO_5043474807" description="Chitin-binding type-2 domain-containing protein" evidence="1">
    <location>
        <begin position="21"/>
        <end position="296"/>
    </location>
</feature>
<comment type="caution">
    <text evidence="3">The sequence shown here is derived from an EMBL/GenBank/DDBJ whole genome shotgun (WGS) entry which is preliminary data.</text>
</comment>
<dbReference type="Pfam" id="PF01607">
    <property type="entry name" value="CBM_14"/>
    <property type="match status" value="2"/>
</dbReference>
<dbReference type="SUPFAM" id="SSF57625">
    <property type="entry name" value="Invertebrate chitin-binding proteins"/>
    <property type="match status" value="2"/>
</dbReference>
<dbReference type="Proteomes" id="UP001487740">
    <property type="component" value="Unassembled WGS sequence"/>
</dbReference>